<dbReference type="Proteomes" id="UP000603453">
    <property type="component" value="Unassembled WGS sequence"/>
</dbReference>
<dbReference type="EMBL" id="JAEPRD010000019">
    <property type="protein sequence ID" value="KAG2208470.1"/>
    <property type="molecule type" value="Genomic_DNA"/>
</dbReference>
<dbReference type="AlphaFoldDB" id="A0A8H7RDR0"/>
<protein>
    <submittedName>
        <fullName evidence="1">Uncharacterized protein</fullName>
    </submittedName>
</protein>
<reference evidence="1" key="1">
    <citation type="submission" date="2020-12" db="EMBL/GenBank/DDBJ databases">
        <title>Metabolic potential, ecology and presence of endohyphal bacteria is reflected in genomic diversity of Mucoromycotina.</title>
        <authorList>
            <person name="Muszewska A."/>
            <person name="Okrasinska A."/>
            <person name="Steczkiewicz K."/>
            <person name="Drgas O."/>
            <person name="Orlowska M."/>
            <person name="Perlinska-Lenart U."/>
            <person name="Aleksandrzak-Piekarczyk T."/>
            <person name="Szatraj K."/>
            <person name="Zielenkiewicz U."/>
            <person name="Pilsyk S."/>
            <person name="Malc E."/>
            <person name="Mieczkowski P."/>
            <person name="Kruszewska J.S."/>
            <person name="Biernat P."/>
            <person name="Pawlowska J."/>
        </authorList>
    </citation>
    <scope>NUCLEOTIDE SEQUENCE</scope>
    <source>
        <strain evidence="1">WA0000017839</strain>
    </source>
</reference>
<proteinExistence type="predicted"/>
<evidence type="ECO:0000313" key="1">
    <source>
        <dbReference type="EMBL" id="KAG2208470.1"/>
    </source>
</evidence>
<gene>
    <name evidence="1" type="ORF">INT47_010166</name>
</gene>
<organism evidence="1 2">
    <name type="scientific">Mucor saturninus</name>
    <dbReference type="NCBI Taxonomy" id="64648"/>
    <lineage>
        <taxon>Eukaryota</taxon>
        <taxon>Fungi</taxon>
        <taxon>Fungi incertae sedis</taxon>
        <taxon>Mucoromycota</taxon>
        <taxon>Mucoromycotina</taxon>
        <taxon>Mucoromycetes</taxon>
        <taxon>Mucorales</taxon>
        <taxon>Mucorineae</taxon>
        <taxon>Mucoraceae</taxon>
        <taxon>Mucor</taxon>
    </lineage>
</organism>
<name>A0A8H7RDR0_9FUNG</name>
<evidence type="ECO:0000313" key="2">
    <source>
        <dbReference type="Proteomes" id="UP000603453"/>
    </source>
</evidence>
<keyword evidence="2" id="KW-1185">Reference proteome</keyword>
<comment type="caution">
    <text evidence="1">The sequence shown here is derived from an EMBL/GenBank/DDBJ whole genome shotgun (WGS) entry which is preliminary data.</text>
</comment>
<accession>A0A8H7RDR0</accession>
<sequence>MTSLREAADMPLASTAIDVITQSIRLINDNEAQYDPLASRRRTFDTSNQPDIESQLFSRSKKHQKITRASIDKFGNRIAEYLGLPPKVVNVEEELQGVPAFNAWEEFIVSFAKAYLVFKGINPDPVTITQENPAIKEKEEFMYCTNCSSLPVALIEVGMFPLSNLQQPSGAVHFSVCDYFDRMRKAFDGSGKQTADFYNALHGKDKPLLSARNCADIILLYRRMMEVSGEWPSTDNESDEE</sequence>